<dbReference type="SMART" id="SM00173">
    <property type="entry name" value="RAS"/>
    <property type="match status" value="1"/>
</dbReference>
<evidence type="ECO:0000256" key="15">
    <source>
        <dbReference type="SAM" id="MobiDB-lite"/>
    </source>
</evidence>
<keyword evidence="9 14" id="KW-0106">Calcium</keyword>
<keyword evidence="12 14" id="KW-0342">GTP-binding</keyword>
<dbReference type="Pfam" id="PF08355">
    <property type="entry name" value="EF_assoc_1"/>
    <property type="match status" value="1"/>
</dbReference>
<keyword evidence="6 14" id="KW-0547">Nucleotide-binding</keyword>
<dbReference type="SUPFAM" id="SSF47473">
    <property type="entry name" value="EF-hand"/>
    <property type="match status" value="1"/>
</dbReference>
<protein>
    <recommendedName>
        <fullName evidence="14">Mitochondrial Rho GTPase</fullName>
        <ecNumber evidence="14">3.6.5.-</ecNumber>
    </recommendedName>
</protein>
<dbReference type="InterPro" id="IPR011992">
    <property type="entry name" value="EF-hand-dom_pair"/>
</dbReference>
<evidence type="ECO:0000256" key="6">
    <source>
        <dbReference type="ARBA" id="ARBA00022741"/>
    </source>
</evidence>
<dbReference type="InterPro" id="IPR018247">
    <property type="entry name" value="EF_Hand_1_Ca_BS"/>
</dbReference>
<dbReference type="PROSITE" id="PS51423">
    <property type="entry name" value="MIRO"/>
    <property type="match status" value="1"/>
</dbReference>
<keyword evidence="3 16" id="KW-0812">Transmembrane</keyword>
<dbReference type="Pfam" id="PF00071">
    <property type="entry name" value="Ras"/>
    <property type="match status" value="1"/>
</dbReference>
<evidence type="ECO:0000256" key="9">
    <source>
        <dbReference type="ARBA" id="ARBA00022837"/>
    </source>
</evidence>
<evidence type="ECO:0000259" key="18">
    <source>
        <dbReference type="PROSITE" id="PS51423"/>
    </source>
</evidence>
<evidence type="ECO:0000313" key="20">
    <source>
        <dbReference type="Proteomes" id="UP001491310"/>
    </source>
</evidence>
<keyword evidence="11 14" id="KW-0496">Mitochondrion</keyword>
<feature type="compositionally biased region" description="Polar residues" evidence="15">
    <location>
        <begin position="477"/>
        <end position="488"/>
    </location>
</feature>
<keyword evidence="4" id="KW-0479">Metal-binding</keyword>
<dbReference type="PRINTS" id="PR00449">
    <property type="entry name" value="RASTRNSFRMNG"/>
</dbReference>
<evidence type="ECO:0000256" key="7">
    <source>
        <dbReference type="ARBA" id="ARBA00022787"/>
    </source>
</evidence>
<dbReference type="Gene3D" id="3.40.50.300">
    <property type="entry name" value="P-loop containing nucleotide triphosphate hydrolases"/>
    <property type="match status" value="1"/>
</dbReference>
<sequence length="648" mass="69132">MKPGKAVRVCVVGDSQVGKTSLITAAATESFPDNPPPVLPATRLNADATPEGVSLIITDTSSRPEDKPALEVACLNSDVIILVYDTGNARSLKRITEVWVPELQRLGVKVPLLLVGCKSDLRPQDQNMQQVVVPVLAKCKEIESCLDCSAKNLIFVSEVFYYAVKAVVHPVAPLFDVHANNGAGALRPLCIKALHRIFAMCDTDKDGVLNDTELNDFQVQCFSAPLQPEELAGVKKVVAQKMPQGVSNNGLTLPGFLFLHALFIERGRLETTWAVLRKFGYNNELQLSDDTLGVISFQRAPDQVVELTREGVDFLEQRFAHFDRDGDGRLSPSEQDDMFACAPSRPWEGPEHGGLLVEGGVGAGGPGGLTRRGFLSLWAFTTAVDPRKTLEHCLLLGYRGDPAALFCISRTRRAERKSDAPGRAVFQVLVMGGEESGKSSLLRAVVGQGDLPSRAAAGPASGSGRGRQAAARATQSPQGITAVLQTPSSDREGGAEPGATLILRELLQRTAAEAGDALPCVLLAAKDDLGMSPEVESACADACAELAMPMPLAVSLSGGDATRLPQQLLSVLRSPEGAIPLTPSLKAARRYNQMLRRAAIYSAGGMLGALALYGLFRMQRPQVSQQGDSPPARPPARPPLGIRVVPHS</sequence>
<keyword evidence="20" id="KW-1185">Reference proteome</keyword>
<gene>
    <name evidence="19" type="ORF">WJX75_002427</name>
</gene>
<feature type="domain" description="Miro" evidence="18">
    <location>
        <begin position="4"/>
        <end position="169"/>
    </location>
</feature>
<dbReference type="InterPro" id="IPR001806">
    <property type="entry name" value="Small_GTPase"/>
</dbReference>
<evidence type="ECO:0000256" key="3">
    <source>
        <dbReference type="ARBA" id="ARBA00022692"/>
    </source>
</evidence>
<keyword evidence="13 14" id="KW-0472">Membrane</keyword>
<evidence type="ECO:0000256" key="12">
    <source>
        <dbReference type="ARBA" id="ARBA00023134"/>
    </source>
</evidence>
<dbReference type="PANTHER" id="PTHR46819:SF1">
    <property type="entry name" value="EF-HAND CALCIUM-BINDING DOMAIN-CONTAINING PROTEIN 7"/>
    <property type="match status" value="1"/>
</dbReference>
<dbReference type="InterPro" id="IPR013567">
    <property type="entry name" value="EF_hand_assoc_2"/>
</dbReference>
<evidence type="ECO:0000256" key="2">
    <source>
        <dbReference type="ARBA" id="ARBA00007981"/>
    </source>
</evidence>
<feature type="region of interest" description="Disordered" evidence="15">
    <location>
        <begin position="622"/>
        <end position="648"/>
    </location>
</feature>
<comment type="caution">
    <text evidence="19">The sequence shown here is derived from an EMBL/GenBank/DDBJ whole genome shotgun (WGS) entry which is preliminary data.</text>
</comment>
<keyword evidence="8 14" id="KW-0378">Hydrolase</keyword>
<name>A0ABR2Z211_9CHLO</name>
<dbReference type="Gene3D" id="1.10.238.10">
    <property type="entry name" value="EF-hand"/>
    <property type="match status" value="2"/>
</dbReference>
<feature type="region of interest" description="Disordered" evidence="15">
    <location>
        <begin position="452"/>
        <end position="496"/>
    </location>
</feature>
<dbReference type="PROSITE" id="PS00018">
    <property type="entry name" value="EF_HAND_1"/>
    <property type="match status" value="1"/>
</dbReference>
<feature type="domain" description="EF-hand" evidence="17">
    <location>
        <begin position="310"/>
        <end position="345"/>
    </location>
</feature>
<dbReference type="Proteomes" id="UP001491310">
    <property type="component" value="Unassembled WGS sequence"/>
</dbReference>
<dbReference type="InterPro" id="IPR020860">
    <property type="entry name" value="MIRO_dom"/>
</dbReference>
<evidence type="ECO:0000256" key="16">
    <source>
        <dbReference type="SAM" id="Phobius"/>
    </source>
</evidence>
<dbReference type="InterPro" id="IPR002048">
    <property type="entry name" value="EF_hand_dom"/>
</dbReference>
<dbReference type="EC" id="3.6.5.-" evidence="14"/>
<evidence type="ECO:0000256" key="5">
    <source>
        <dbReference type="ARBA" id="ARBA00022737"/>
    </source>
</evidence>
<dbReference type="SMART" id="SM00175">
    <property type="entry name" value="RAB"/>
    <property type="match status" value="1"/>
</dbReference>
<accession>A0ABR2Z211</accession>
<dbReference type="SMART" id="SM00174">
    <property type="entry name" value="RHO"/>
    <property type="match status" value="1"/>
</dbReference>
<evidence type="ECO:0000256" key="4">
    <source>
        <dbReference type="ARBA" id="ARBA00022723"/>
    </source>
</evidence>
<keyword evidence="10 16" id="KW-1133">Transmembrane helix</keyword>
<dbReference type="SUPFAM" id="SSF52540">
    <property type="entry name" value="P-loop containing nucleoside triphosphate hydrolases"/>
    <property type="match status" value="1"/>
</dbReference>
<evidence type="ECO:0000256" key="11">
    <source>
        <dbReference type="ARBA" id="ARBA00023128"/>
    </source>
</evidence>
<evidence type="ECO:0000256" key="10">
    <source>
        <dbReference type="ARBA" id="ARBA00022989"/>
    </source>
</evidence>
<dbReference type="PROSITE" id="PS50222">
    <property type="entry name" value="EF_HAND_2"/>
    <property type="match status" value="1"/>
</dbReference>
<proteinExistence type="inferred from homology"/>
<evidence type="ECO:0000313" key="19">
    <source>
        <dbReference type="EMBL" id="KAK9918234.1"/>
    </source>
</evidence>
<evidence type="ECO:0000256" key="13">
    <source>
        <dbReference type="ARBA" id="ARBA00023136"/>
    </source>
</evidence>
<dbReference type="PIRSF" id="PIRSF037488">
    <property type="entry name" value="Mt_Rho_GTPase"/>
    <property type="match status" value="1"/>
</dbReference>
<feature type="transmembrane region" description="Helical" evidence="16">
    <location>
        <begin position="598"/>
        <end position="616"/>
    </location>
</feature>
<dbReference type="PANTHER" id="PTHR46819">
    <property type="entry name" value="EF-HAND CALCIUM-BINDING DOMAIN-CONTAINING PROTEIN 7"/>
    <property type="match status" value="1"/>
</dbReference>
<dbReference type="InterPro" id="IPR021181">
    <property type="entry name" value="Miro"/>
</dbReference>
<keyword evidence="7 14" id="KW-1000">Mitochondrion outer membrane</keyword>
<evidence type="ECO:0000259" key="17">
    <source>
        <dbReference type="PROSITE" id="PS50222"/>
    </source>
</evidence>
<dbReference type="Pfam" id="PF08356">
    <property type="entry name" value="EF_assoc_2"/>
    <property type="match status" value="1"/>
</dbReference>
<organism evidence="19 20">
    <name type="scientific">Coccomyxa subellipsoidea</name>
    <dbReference type="NCBI Taxonomy" id="248742"/>
    <lineage>
        <taxon>Eukaryota</taxon>
        <taxon>Viridiplantae</taxon>
        <taxon>Chlorophyta</taxon>
        <taxon>core chlorophytes</taxon>
        <taxon>Trebouxiophyceae</taxon>
        <taxon>Trebouxiophyceae incertae sedis</taxon>
        <taxon>Coccomyxaceae</taxon>
        <taxon>Coccomyxa</taxon>
    </lineage>
</organism>
<dbReference type="SMART" id="SM00054">
    <property type="entry name" value="EFh"/>
    <property type="match status" value="2"/>
</dbReference>
<evidence type="ECO:0000256" key="1">
    <source>
        <dbReference type="ARBA" id="ARBA00004200"/>
    </source>
</evidence>
<keyword evidence="5" id="KW-0677">Repeat</keyword>
<reference evidence="19 20" key="1">
    <citation type="journal article" date="2024" name="Nat. Commun.">
        <title>Phylogenomics reveals the evolutionary origins of lichenization in chlorophyte algae.</title>
        <authorList>
            <person name="Puginier C."/>
            <person name="Libourel C."/>
            <person name="Otte J."/>
            <person name="Skaloud P."/>
            <person name="Haon M."/>
            <person name="Grisel S."/>
            <person name="Petersen M."/>
            <person name="Berrin J.G."/>
            <person name="Delaux P.M."/>
            <person name="Dal Grande F."/>
            <person name="Keller J."/>
        </authorList>
    </citation>
    <scope>NUCLEOTIDE SEQUENCE [LARGE SCALE GENOMIC DNA]</scope>
    <source>
        <strain evidence="19 20">SAG 216-7</strain>
    </source>
</reference>
<evidence type="ECO:0000256" key="8">
    <source>
        <dbReference type="ARBA" id="ARBA00022801"/>
    </source>
</evidence>
<comment type="subcellular location">
    <subcellularLocation>
        <location evidence="1 14">Mitochondrion outer membrane</location>
        <topology evidence="1 14">Single-pass type IV membrane protein</topology>
    </subcellularLocation>
</comment>
<feature type="compositionally biased region" description="Low complexity" evidence="15">
    <location>
        <begin position="452"/>
        <end position="476"/>
    </location>
</feature>
<comment type="similarity">
    <text evidence="2 14">Belongs to the mitochondrial Rho GTPase family.</text>
</comment>
<evidence type="ECO:0000256" key="14">
    <source>
        <dbReference type="PIRNR" id="PIRNR037488"/>
    </source>
</evidence>
<dbReference type="EMBL" id="JALJOT010000001">
    <property type="protein sequence ID" value="KAK9918234.1"/>
    <property type="molecule type" value="Genomic_DNA"/>
</dbReference>
<dbReference type="InterPro" id="IPR052266">
    <property type="entry name" value="Miro-EF-hand_domain"/>
</dbReference>
<dbReference type="InterPro" id="IPR013566">
    <property type="entry name" value="EF_hand_assoc_1"/>
</dbReference>
<dbReference type="InterPro" id="IPR027417">
    <property type="entry name" value="P-loop_NTPase"/>
</dbReference>